<evidence type="ECO:0008006" key="3">
    <source>
        <dbReference type="Google" id="ProtNLM"/>
    </source>
</evidence>
<dbReference type="RefSeq" id="WP_133418225.1">
    <property type="nucleotide sequence ID" value="NZ_SCWD01000004.1"/>
</dbReference>
<organism evidence="1 2">
    <name type="scientific">Macrococcus carouselicus</name>
    <dbReference type="NCBI Taxonomy" id="69969"/>
    <lineage>
        <taxon>Bacteria</taxon>
        <taxon>Bacillati</taxon>
        <taxon>Bacillota</taxon>
        <taxon>Bacilli</taxon>
        <taxon>Bacillales</taxon>
        <taxon>Staphylococcaceae</taxon>
        <taxon>Macrococcus</taxon>
    </lineage>
</organism>
<accession>A0A9Q8FPU7</accession>
<keyword evidence="2" id="KW-1185">Reference proteome</keyword>
<dbReference type="PANTHER" id="PTHR34822:SF1">
    <property type="entry name" value="GRPB FAMILY PROTEIN"/>
    <property type="match status" value="1"/>
</dbReference>
<sequence length="168" mass="20178">MIDNMPCSYTQHRNLFIEESKQLIEILGNHIIEIHHYGSSAVEGMPFTGDIHIMPVIKSYQRVEESTAEFEQLGFEYMERSPDSILFQKRKGSHRICIRWVEQEDMGQVHTWLLIRNYLRRNEEAREKYAHLQLKNRQQTAGAFEFQIHETEYLTMLLEEAEEWEKRF</sequence>
<dbReference type="InterPro" id="IPR043519">
    <property type="entry name" value="NT_sf"/>
</dbReference>
<name>A0A9Q8FPU7_9STAP</name>
<dbReference type="Proteomes" id="UP000295280">
    <property type="component" value="Unassembled WGS sequence"/>
</dbReference>
<dbReference type="SUPFAM" id="SSF81301">
    <property type="entry name" value="Nucleotidyltransferase"/>
    <property type="match status" value="1"/>
</dbReference>
<dbReference type="OrthoDB" id="2417791at2"/>
<dbReference type="InterPro" id="IPR007344">
    <property type="entry name" value="GrpB/CoaE"/>
</dbReference>
<dbReference type="Pfam" id="PF04229">
    <property type="entry name" value="GrpB"/>
    <property type="match status" value="1"/>
</dbReference>
<evidence type="ECO:0000313" key="2">
    <source>
        <dbReference type="Proteomes" id="UP000295280"/>
    </source>
</evidence>
<dbReference type="Gene3D" id="3.30.460.10">
    <property type="entry name" value="Beta Polymerase, domain 2"/>
    <property type="match status" value="1"/>
</dbReference>
<proteinExistence type="predicted"/>
<comment type="caution">
    <text evidence="1">The sequence shown here is derived from an EMBL/GenBank/DDBJ whole genome shotgun (WGS) entry which is preliminary data.</text>
</comment>
<evidence type="ECO:0000313" key="1">
    <source>
        <dbReference type="EMBL" id="TDM00729.1"/>
    </source>
</evidence>
<reference evidence="1 2" key="1">
    <citation type="submission" date="2019-01" db="EMBL/GenBank/DDBJ databases">
        <title>Draft genome sequences of the type strains of six Macrococcus species.</title>
        <authorList>
            <person name="Mazhar S."/>
            <person name="Altermann E."/>
            <person name="Hill C."/>
            <person name="Mcauliffe O."/>
        </authorList>
    </citation>
    <scope>NUCLEOTIDE SEQUENCE [LARGE SCALE GENOMIC DNA]</scope>
    <source>
        <strain evidence="1 2">ATCC 51828</strain>
    </source>
</reference>
<dbReference type="EMBL" id="SCWD01000004">
    <property type="protein sequence ID" value="TDM00729.1"/>
    <property type="molecule type" value="Genomic_DNA"/>
</dbReference>
<dbReference type="AlphaFoldDB" id="A0A9Q8FPU7"/>
<gene>
    <name evidence="1" type="ORF">ERX40_09310</name>
</gene>
<protein>
    <recommendedName>
        <fullName evidence="3">GrpB family protein</fullName>
    </recommendedName>
</protein>
<dbReference type="PANTHER" id="PTHR34822">
    <property type="entry name" value="GRPB DOMAIN PROTEIN (AFU_ORTHOLOGUE AFUA_1G01530)"/>
    <property type="match status" value="1"/>
</dbReference>